<feature type="compositionally biased region" description="Basic and acidic residues" evidence="5">
    <location>
        <begin position="515"/>
        <end position="527"/>
    </location>
</feature>
<evidence type="ECO:0008006" key="10">
    <source>
        <dbReference type="Google" id="ProtNLM"/>
    </source>
</evidence>
<name>A0AA38XE58_9EURO</name>
<keyword evidence="2 6" id="KW-0812">Transmembrane</keyword>
<keyword evidence="9" id="KW-1185">Reference proteome</keyword>
<protein>
    <recommendedName>
        <fullName evidence="10">Kelch repeat protein</fullName>
    </recommendedName>
</protein>
<keyword evidence="4 6" id="KW-0472">Membrane</keyword>
<sequence>MTLQKSAALLSCLGTLVVAFQPAQFVDWYFQSSLAVGHWLYVVSGDIYTADFNYAQGVHTLYIFDLSESWTTVDVGPSSIATPADMIDTKQPILWHDPQSDQIGMWAGLPFNWTTWPGSYTIDHVTTGGASWRDAQVPSDNNTGTLLNGLWGSAWCSSKEQLFSLGGYITQDNQNLPVNGMVTHTFSNNTWVNTTSGPPDSRFNVFAQMNFVPNFGDSGLLVLFGGERPPDDLSYTGSPSVLVDMSYIDVYDIEHKQWHTQQAFGDIPDPTTRFSSVGVPAQGNDSFEIFILPGNGNQTFDTAEPNNEAFRDVYILSLPAFQWFRAHRPDTTRRTGHRCQLIGNRSMLVIGGGLFANSDLTKVDPHPNGLGIFDLSTLQWTTTYNATAPAYERPTMVQDYYSENHTVPSWSDAALSTLFPFRASLQTVPDANQTTPANSSTHSPTVSATTTPNTSSSKHGASVGAIVGGVIGGVTALVILGVGLFLWRRRKRAARSPSEHPRPEKSQTQISGNPVHEKDGAPPRHELGPGAENPVKPQSDITRYELS</sequence>
<feature type="signal peptide" evidence="7">
    <location>
        <begin position="1"/>
        <end position="19"/>
    </location>
</feature>
<keyword evidence="7" id="KW-0732">Signal</keyword>
<reference evidence="8" key="1">
    <citation type="submission" date="2022-10" db="EMBL/GenBank/DDBJ databases">
        <title>Culturing micro-colonial fungi from biological soil crusts in the Mojave desert and describing Neophaeococcomyces mojavensis, and introducing the new genera and species Taxawa tesnikishii.</title>
        <authorList>
            <person name="Kurbessoian T."/>
            <person name="Stajich J.E."/>
        </authorList>
    </citation>
    <scope>NUCLEOTIDE SEQUENCE</scope>
    <source>
        <strain evidence="8">TK_41</strain>
    </source>
</reference>
<evidence type="ECO:0000313" key="8">
    <source>
        <dbReference type="EMBL" id="KAJ9611459.1"/>
    </source>
</evidence>
<dbReference type="EMBL" id="JAPDRK010000006">
    <property type="protein sequence ID" value="KAJ9611459.1"/>
    <property type="molecule type" value="Genomic_DNA"/>
</dbReference>
<dbReference type="InterPro" id="IPR015915">
    <property type="entry name" value="Kelch-typ_b-propeller"/>
</dbReference>
<evidence type="ECO:0000256" key="3">
    <source>
        <dbReference type="ARBA" id="ARBA00022989"/>
    </source>
</evidence>
<evidence type="ECO:0000256" key="2">
    <source>
        <dbReference type="ARBA" id="ARBA00022692"/>
    </source>
</evidence>
<feature type="region of interest" description="Disordered" evidence="5">
    <location>
        <begin position="430"/>
        <end position="460"/>
    </location>
</feature>
<gene>
    <name evidence="8" type="ORF">H2200_004643</name>
</gene>
<dbReference type="SUPFAM" id="SSF117281">
    <property type="entry name" value="Kelch motif"/>
    <property type="match status" value="1"/>
</dbReference>
<evidence type="ECO:0000313" key="9">
    <source>
        <dbReference type="Proteomes" id="UP001172673"/>
    </source>
</evidence>
<organism evidence="8 9">
    <name type="scientific">Cladophialophora chaetospira</name>
    <dbReference type="NCBI Taxonomy" id="386627"/>
    <lineage>
        <taxon>Eukaryota</taxon>
        <taxon>Fungi</taxon>
        <taxon>Dikarya</taxon>
        <taxon>Ascomycota</taxon>
        <taxon>Pezizomycotina</taxon>
        <taxon>Eurotiomycetes</taxon>
        <taxon>Chaetothyriomycetidae</taxon>
        <taxon>Chaetothyriales</taxon>
        <taxon>Herpotrichiellaceae</taxon>
        <taxon>Cladophialophora</taxon>
    </lineage>
</organism>
<comment type="caution">
    <text evidence="8">The sequence shown here is derived from an EMBL/GenBank/DDBJ whole genome shotgun (WGS) entry which is preliminary data.</text>
</comment>
<keyword evidence="3 6" id="KW-1133">Transmembrane helix</keyword>
<evidence type="ECO:0000256" key="7">
    <source>
        <dbReference type="SAM" id="SignalP"/>
    </source>
</evidence>
<evidence type="ECO:0000256" key="1">
    <source>
        <dbReference type="ARBA" id="ARBA00004167"/>
    </source>
</evidence>
<dbReference type="InterPro" id="IPR051694">
    <property type="entry name" value="Immunoregulatory_rcpt-like"/>
</dbReference>
<feature type="transmembrane region" description="Helical" evidence="6">
    <location>
        <begin position="463"/>
        <end position="487"/>
    </location>
</feature>
<dbReference type="Gene3D" id="1.20.5.510">
    <property type="entry name" value="Single helix bin"/>
    <property type="match status" value="1"/>
</dbReference>
<feature type="region of interest" description="Disordered" evidence="5">
    <location>
        <begin position="493"/>
        <end position="547"/>
    </location>
</feature>
<dbReference type="PANTHER" id="PTHR15549:SF26">
    <property type="entry name" value="AXIAL BUDDING PATTERN PROTEIN 2-RELATED"/>
    <property type="match status" value="1"/>
</dbReference>
<evidence type="ECO:0000256" key="4">
    <source>
        <dbReference type="ARBA" id="ARBA00023136"/>
    </source>
</evidence>
<feature type="chain" id="PRO_5041313692" description="Kelch repeat protein" evidence="7">
    <location>
        <begin position="20"/>
        <end position="547"/>
    </location>
</feature>
<dbReference type="Proteomes" id="UP001172673">
    <property type="component" value="Unassembled WGS sequence"/>
</dbReference>
<comment type="subcellular location">
    <subcellularLocation>
        <location evidence="1">Membrane</location>
        <topology evidence="1">Single-pass membrane protein</topology>
    </subcellularLocation>
</comment>
<feature type="compositionally biased region" description="Polar residues" evidence="5">
    <location>
        <begin position="430"/>
        <end position="459"/>
    </location>
</feature>
<dbReference type="GO" id="GO:0016020">
    <property type="term" value="C:membrane"/>
    <property type="evidence" value="ECO:0007669"/>
    <property type="project" value="UniProtKB-SubCell"/>
</dbReference>
<dbReference type="AlphaFoldDB" id="A0AA38XE58"/>
<dbReference type="PANTHER" id="PTHR15549">
    <property type="entry name" value="PAIRED IMMUNOGLOBULIN-LIKE TYPE 2 RECEPTOR"/>
    <property type="match status" value="1"/>
</dbReference>
<proteinExistence type="predicted"/>
<dbReference type="GO" id="GO:0071944">
    <property type="term" value="C:cell periphery"/>
    <property type="evidence" value="ECO:0007669"/>
    <property type="project" value="UniProtKB-ARBA"/>
</dbReference>
<evidence type="ECO:0000256" key="5">
    <source>
        <dbReference type="SAM" id="MobiDB-lite"/>
    </source>
</evidence>
<accession>A0AA38XE58</accession>
<evidence type="ECO:0000256" key="6">
    <source>
        <dbReference type="SAM" id="Phobius"/>
    </source>
</evidence>
<dbReference type="Gene3D" id="2.120.10.80">
    <property type="entry name" value="Kelch-type beta propeller"/>
    <property type="match status" value="1"/>
</dbReference>